<keyword evidence="2" id="KW-1185">Reference proteome</keyword>
<gene>
    <name evidence="1" type="ORF">H5410_004753</name>
</gene>
<organism evidence="1 2">
    <name type="scientific">Solanum commersonii</name>
    <name type="common">Commerson's wild potato</name>
    <name type="synonym">Commerson's nightshade</name>
    <dbReference type="NCBI Taxonomy" id="4109"/>
    <lineage>
        <taxon>Eukaryota</taxon>
        <taxon>Viridiplantae</taxon>
        <taxon>Streptophyta</taxon>
        <taxon>Embryophyta</taxon>
        <taxon>Tracheophyta</taxon>
        <taxon>Spermatophyta</taxon>
        <taxon>Magnoliopsida</taxon>
        <taxon>eudicotyledons</taxon>
        <taxon>Gunneridae</taxon>
        <taxon>Pentapetalae</taxon>
        <taxon>asterids</taxon>
        <taxon>lamiids</taxon>
        <taxon>Solanales</taxon>
        <taxon>Solanaceae</taxon>
        <taxon>Solanoideae</taxon>
        <taxon>Solaneae</taxon>
        <taxon>Solanum</taxon>
    </lineage>
</organism>
<evidence type="ECO:0000313" key="1">
    <source>
        <dbReference type="EMBL" id="KAG5619535.1"/>
    </source>
</evidence>
<evidence type="ECO:0000313" key="2">
    <source>
        <dbReference type="Proteomes" id="UP000824120"/>
    </source>
</evidence>
<dbReference type="EMBL" id="JACXVP010000002">
    <property type="protein sequence ID" value="KAG5619535.1"/>
    <property type="molecule type" value="Genomic_DNA"/>
</dbReference>
<name>A0A9J6A641_SOLCO</name>
<dbReference type="Proteomes" id="UP000824120">
    <property type="component" value="Chromosome 2"/>
</dbReference>
<sequence length="64" mass="7489">MSSIRNIKADIAKTNVASTSESKVEVVPTHVQRPPEIQDFKFRSLNDFEELFIWEFDEDLYDDP</sequence>
<proteinExistence type="predicted"/>
<dbReference type="AlphaFoldDB" id="A0A9J6A641"/>
<protein>
    <submittedName>
        <fullName evidence="1">Uncharacterized protein</fullName>
    </submittedName>
</protein>
<accession>A0A9J6A641</accession>
<reference evidence="1 2" key="1">
    <citation type="submission" date="2020-09" db="EMBL/GenBank/DDBJ databases">
        <title>De no assembly of potato wild relative species, Solanum commersonii.</title>
        <authorList>
            <person name="Cho K."/>
        </authorList>
    </citation>
    <scope>NUCLEOTIDE SEQUENCE [LARGE SCALE GENOMIC DNA]</scope>
    <source>
        <strain evidence="1">LZ3.2</strain>
        <tissue evidence="1">Leaf</tissue>
    </source>
</reference>
<comment type="caution">
    <text evidence="1">The sequence shown here is derived from an EMBL/GenBank/DDBJ whole genome shotgun (WGS) entry which is preliminary data.</text>
</comment>